<dbReference type="SUPFAM" id="SSF52113">
    <property type="entry name" value="BRCT domain"/>
    <property type="match status" value="3"/>
</dbReference>
<dbReference type="EMBL" id="GL380020">
    <property type="protein sequence ID" value="EGT42864.1"/>
    <property type="molecule type" value="Genomic_DNA"/>
</dbReference>
<dbReference type="InParanoid" id="G0P1Z0"/>
<organism evidence="4">
    <name type="scientific">Caenorhabditis brenneri</name>
    <name type="common">Nematode worm</name>
    <dbReference type="NCBI Taxonomy" id="135651"/>
    <lineage>
        <taxon>Eukaryota</taxon>
        <taxon>Metazoa</taxon>
        <taxon>Ecdysozoa</taxon>
        <taxon>Nematoda</taxon>
        <taxon>Chromadorea</taxon>
        <taxon>Rhabditida</taxon>
        <taxon>Rhabditina</taxon>
        <taxon>Rhabditomorpha</taxon>
        <taxon>Rhabditoidea</taxon>
        <taxon>Rhabditidae</taxon>
        <taxon>Peloderinae</taxon>
        <taxon>Caenorhabditis</taxon>
    </lineage>
</organism>
<reference evidence="4" key="1">
    <citation type="submission" date="2011-07" db="EMBL/GenBank/DDBJ databases">
        <authorList>
            <consortium name="Caenorhabditis brenneri Sequencing and Analysis Consortium"/>
            <person name="Wilson R.K."/>
        </authorList>
    </citation>
    <scope>NUCLEOTIDE SEQUENCE [LARGE SCALE GENOMIC DNA]</scope>
    <source>
        <strain evidence="4">PB2801</strain>
    </source>
</reference>
<keyword evidence="4" id="KW-1185">Reference proteome</keyword>
<evidence type="ECO:0000256" key="1">
    <source>
        <dbReference type="SAM" id="MobiDB-lite"/>
    </source>
</evidence>
<accession>G0P1Z0</accession>
<feature type="region of interest" description="Disordered" evidence="1">
    <location>
        <begin position="396"/>
        <end position="432"/>
    </location>
</feature>
<dbReference type="eggNOG" id="ENOG502SGYD">
    <property type="taxonomic scope" value="Eukaryota"/>
</dbReference>
<dbReference type="Gene3D" id="3.40.50.10190">
    <property type="entry name" value="BRCT domain"/>
    <property type="match status" value="3"/>
</dbReference>
<dbReference type="Proteomes" id="UP000008068">
    <property type="component" value="Unassembled WGS sequence"/>
</dbReference>
<dbReference type="InterPro" id="IPR036420">
    <property type="entry name" value="BRCT_dom_sf"/>
</dbReference>
<protein>
    <recommendedName>
        <fullName evidence="2">BRCT domain-containing protein</fullName>
    </recommendedName>
</protein>
<sequence>MSIAYGFDPNISPIYEDDGDTFHSVHFSSADTPKKSGQATNRTMGASRNFSCLSGDFHDYHQECAPETSGGRLSGLSGITETSEVADSRKSVLDDDEVVPDSREVIEEEEEEDEVVPESVGFLEGTFVVLTAGCCLPIRHHLSKKLIEMGAEVQKTVDSRTTHIVVDRYADERLVGIAMSRHPYPPLMVDIKWIQECLDNRKKCEETDYSMTGLRYLRQTCRRLSSFREPSPSIDDSHWEDIDSDDAPTDPVKLLEEIRKLSERLDALLNYVPVIRFEYHSPDCPTRQRPVVPPKKNPTGLTPEKFRELLTTISNGTQIRRRRSFTGFILEHRSPSDDVIELQKSNKDTREIWEKPTKTTRKQQPAKTRKAPQKTVNDMRKTMPSDLTVIRDTLHRNADLNRARTPKKAAPQKTKKPVSRTKMEPLRADDSDIQSALASLTISGPALNNEENSDDFIRILSSNTSRRIPLVPTKSNVINSLQKRNEEDDDFISDVSAFVMSRKKLMSTRKARNTEEELEEMKNEVVFTGFNRDSAVEKKLKSIVRRFQLNVSTEIDDQRTLCVVSRHGKRTLVVLKAICCNVPIVRPQWLEESFEDSQLLISDDYIYQEWLQVKNNRIFEHFHFRMWISPDCVPEAKDLAWMVEKCGGKITRHLHKADLVIAPETFVVPEIHVGLESVTPLFIIDSISMAALQNYREYVEE</sequence>
<dbReference type="Pfam" id="PF00533">
    <property type="entry name" value="BRCT"/>
    <property type="match status" value="1"/>
</dbReference>
<feature type="compositionally biased region" description="Basic and acidic residues" evidence="1">
    <location>
        <begin position="421"/>
        <end position="430"/>
    </location>
</feature>
<dbReference type="CDD" id="cd00027">
    <property type="entry name" value="BRCT"/>
    <property type="match status" value="2"/>
</dbReference>
<dbReference type="InterPro" id="IPR001357">
    <property type="entry name" value="BRCT_dom"/>
</dbReference>
<name>G0P1Z0_CAEBE</name>
<evidence type="ECO:0000313" key="4">
    <source>
        <dbReference type="Proteomes" id="UP000008068"/>
    </source>
</evidence>
<proteinExistence type="predicted"/>
<dbReference type="OrthoDB" id="2384350at2759"/>
<feature type="domain" description="BRCT" evidence="2">
    <location>
        <begin position="118"/>
        <end position="211"/>
    </location>
</feature>
<dbReference type="STRING" id="135651.G0P1Z0"/>
<dbReference type="PROSITE" id="PS50172">
    <property type="entry name" value="BRCT"/>
    <property type="match status" value="2"/>
</dbReference>
<evidence type="ECO:0000313" key="3">
    <source>
        <dbReference type="EMBL" id="EGT42864.1"/>
    </source>
</evidence>
<feature type="domain" description="BRCT" evidence="2">
    <location>
        <begin position="525"/>
        <end position="607"/>
    </location>
</feature>
<feature type="region of interest" description="Disordered" evidence="1">
    <location>
        <begin position="355"/>
        <end position="376"/>
    </location>
</feature>
<dbReference type="AlphaFoldDB" id="G0P1Z0"/>
<evidence type="ECO:0000259" key="2">
    <source>
        <dbReference type="PROSITE" id="PS50172"/>
    </source>
</evidence>
<dbReference type="HOGENOM" id="CLU_411748_0_0_1"/>
<dbReference type="SMART" id="SM00292">
    <property type="entry name" value="BRCT"/>
    <property type="match status" value="3"/>
</dbReference>
<gene>
    <name evidence="3" type="ORF">CAEBREN_09101</name>
</gene>